<dbReference type="Gene3D" id="1.20.272.10">
    <property type="match status" value="1"/>
</dbReference>
<name>A0A177N727_9GAMM</name>
<dbReference type="Gene3D" id="1.10.8.60">
    <property type="match status" value="1"/>
</dbReference>
<accession>A0A177N727</accession>
<evidence type="ECO:0000256" key="8">
    <source>
        <dbReference type="ARBA" id="ARBA00049244"/>
    </source>
</evidence>
<dbReference type="SUPFAM" id="SSF48019">
    <property type="entry name" value="post-AAA+ oligomerization domain-like"/>
    <property type="match status" value="1"/>
</dbReference>
<evidence type="ECO:0000259" key="11">
    <source>
        <dbReference type="Pfam" id="PF14840"/>
    </source>
</evidence>
<feature type="domain" description="DNA polymerase III delta N-terminal" evidence="10">
    <location>
        <begin position="20"/>
        <end position="134"/>
    </location>
</feature>
<dbReference type="GO" id="GO:0006261">
    <property type="term" value="P:DNA-templated DNA replication"/>
    <property type="evidence" value="ECO:0007669"/>
    <property type="project" value="TreeGrafter"/>
</dbReference>
<dbReference type="PANTHER" id="PTHR34388:SF1">
    <property type="entry name" value="DNA POLYMERASE III SUBUNIT DELTA"/>
    <property type="match status" value="1"/>
</dbReference>
<dbReference type="Pfam" id="PF14840">
    <property type="entry name" value="DNA_pol3_delt_C"/>
    <property type="match status" value="1"/>
</dbReference>
<dbReference type="AlphaFoldDB" id="A0A177N727"/>
<evidence type="ECO:0000256" key="9">
    <source>
        <dbReference type="NCBIfam" id="TIGR01128"/>
    </source>
</evidence>
<organism evidence="12 13">
    <name type="scientific">Methylomonas lenta</name>
    <dbReference type="NCBI Taxonomy" id="980561"/>
    <lineage>
        <taxon>Bacteria</taxon>
        <taxon>Pseudomonadati</taxon>
        <taxon>Pseudomonadota</taxon>
        <taxon>Gammaproteobacteria</taxon>
        <taxon>Methylococcales</taxon>
        <taxon>Methylococcaceae</taxon>
        <taxon>Methylomonas</taxon>
    </lineage>
</organism>
<dbReference type="CDD" id="cd18138">
    <property type="entry name" value="HLD_clamp_pol_III_delta"/>
    <property type="match status" value="1"/>
</dbReference>
<dbReference type="GO" id="GO:0003677">
    <property type="term" value="F:DNA binding"/>
    <property type="evidence" value="ECO:0007669"/>
    <property type="project" value="InterPro"/>
</dbReference>
<keyword evidence="4" id="KW-0548">Nucleotidyltransferase</keyword>
<keyword evidence="3" id="KW-0808">Transferase</keyword>
<evidence type="ECO:0000256" key="4">
    <source>
        <dbReference type="ARBA" id="ARBA00022695"/>
    </source>
</evidence>
<proteinExistence type="inferred from homology"/>
<dbReference type="EC" id="2.7.7.7" evidence="1 9"/>
<comment type="caution">
    <text evidence="12">The sequence shown here is derived from an EMBL/GenBank/DDBJ whole genome shotgun (WGS) entry which is preliminary data.</text>
</comment>
<feature type="domain" description="DNA polymerase III subunit delta C-terminal" evidence="11">
    <location>
        <begin position="214"/>
        <end position="333"/>
    </location>
</feature>
<dbReference type="OrthoDB" id="9770982at2"/>
<dbReference type="NCBIfam" id="TIGR01128">
    <property type="entry name" value="holA"/>
    <property type="match status" value="1"/>
</dbReference>
<gene>
    <name evidence="12" type="ORF">A1359_11980</name>
</gene>
<evidence type="ECO:0000313" key="13">
    <source>
        <dbReference type="Proteomes" id="UP000078476"/>
    </source>
</evidence>
<dbReference type="STRING" id="980561.A1359_11980"/>
<dbReference type="InterPro" id="IPR005790">
    <property type="entry name" value="DNA_polIII_delta"/>
</dbReference>
<dbReference type="GO" id="GO:0003887">
    <property type="term" value="F:DNA-directed DNA polymerase activity"/>
    <property type="evidence" value="ECO:0007669"/>
    <property type="project" value="UniProtKB-UniRule"/>
</dbReference>
<dbReference type="Proteomes" id="UP000078476">
    <property type="component" value="Unassembled WGS sequence"/>
</dbReference>
<dbReference type="InterPro" id="IPR008921">
    <property type="entry name" value="DNA_pol3_clamp-load_cplx_C"/>
</dbReference>
<evidence type="ECO:0000256" key="1">
    <source>
        <dbReference type="ARBA" id="ARBA00012417"/>
    </source>
</evidence>
<evidence type="ECO:0000256" key="2">
    <source>
        <dbReference type="ARBA" id="ARBA00017703"/>
    </source>
</evidence>
<evidence type="ECO:0000256" key="5">
    <source>
        <dbReference type="ARBA" id="ARBA00022705"/>
    </source>
</evidence>
<evidence type="ECO:0000256" key="7">
    <source>
        <dbReference type="ARBA" id="ARBA00034754"/>
    </source>
</evidence>
<comment type="similarity">
    <text evidence="7">Belongs to the DNA polymerase HolA subunit family.</text>
</comment>
<dbReference type="Gene3D" id="3.40.50.300">
    <property type="entry name" value="P-loop containing nucleotide triphosphate hydrolases"/>
    <property type="match status" value="1"/>
</dbReference>
<dbReference type="EMBL" id="LUUI01000117">
    <property type="protein sequence ID" value="OAI13652.1"/>
    <property type="molecule type" value="Genomic_DNA"/>
</dbReference>
<keyword evidence="13" id="KW-1185">Reference proteome</keyword>
<protein>
    <recommendedName>
        <fullName evidence="2 9">DNA polymerase III subunit delta</fullName>
        <ecNumber evidence="1 9">2.7.7.7</ecNumber>
    </recommendedName>
</protein>
<dbReference type="Pfam" id="PF06144">
    <property type="entry name" value="DNA_pol3_delta"/>
    <property type="match status" value="1"/>
</dbReference>
<reference evidence="12 13" key="1">
    <citation type="submission" date="2016-03" db="EMBL/GenBank/DDBJ databases">
        <authorList>
            <person name="Ploux O."/>
        </authorList>
    </citation>
    <scope>NUCLEOTIDE SEQUENCE [LARGE SCALE GENOMIC DNA]</scope>
    <source>
        <strain evidence="12 13">R-45370</strain>
    </source>
</reference>
<dbReference type="InterPro" id="IPR027417">
    <property type="entry name" value="P-loop_NTPase"/>
</dbReference>
<evidence type="ECO:0000313" key="12">
    <source>
        <dbReference type="EMBL" id="OAI13652.1"/>
    </source>
</evidence>
<keyword evidence="5" id="KW-0235">DNA replication</keyword>
<evidence type="ECO:0000259" key="10">
    <source>
        <dbReference type="Pfam" id="PF06144"/>
    </source>
</evidence>
<evidence type="ECO:0000256" key="6">
    <source>
        <dbReference type="ARBA" id="ARBA00022932"/>
    </source>
</evidence>
<dbReference type="PANTHER" id="PTHR34388">
    <property type="entry name" value="DNA POLYMERASE III SUBUNIT DELTA"/>
    <property type="match status" value="1"/>
</dbReference>
<dbReference type="InterPro" id="IPR010372">
    <property type="entry name" value="DNA_pol3_delta_N"/>
</dbReference>
<keyword evidence="6" id="KW-0239">DNA-directed DNA polymerase</keyword>
<dbReference type="SUPFAM" id="SSF52540">
    <property type="entry name" value="P-loop containing nucleoside triphosphate hydrolases"/>
    <property type="match status" value="1"/>
</dbReference>
<evidence type="ECO:0000256" key="3">
    <source>
        <dbReference type="ARBA" id="ARBA00022679"/>
    </source>
</evidence>
<dbReference type="RefSeq" id="WP_066984113.1">
    <property type="nucleotide sequence ID" value="NZ_LUUI01000117.1"/>
</dbReference>
<dbReference type="GO" id="GO:0009360">
    <property type="term" value="C:DNA polymerase III complex"/>
    <property type="evidence" value="ECO:0007669"/>
    <property type="project" value="UniProtKB-UniRule"/>
</dbReference>
<dbReference type="InterPro" id="IPR032780">
    <property type="entry name" value="DNA_pol3_delt_C"/>
</dbReference>
<comment type="catalytic activity">
    <reaction evidence="8">
        <text>DNA(n) + a 2'-deoxyribonucleoside 5'-triphosphate = DNA(n+1) + diphosphate</text>
        <dbReference type="Rhea" id="RHEA:22508"/>
        <dbReference type="Rhea" id="RHEA-COMP:17339"/>
        <dbReference type="Rhea" id="RHEA-COMP:17340"/>
        <dbReference type="ChEBI" id="CHEBI:33019"/>
        <dbReference type="ChEBI" id="CHEBI:61560"/>
        <dbReference type="ChEBI" id="CHEBI:173112"/>
        <dbReference type="EC" id="2.7.7.7"/>
    </reaction>
</comment>
<sequence>MRLKPEQLKAGLQKSLLPVYFISGDEPLQLGEAADLVRVAARQAGYSVREVISVDQGNEWPQLTVEADSLSIFAEKKLIDLRLPSAKPGSDGSKTLIAYCQNLPTDTVLLITAGKLDSASQKTQWFQAIEKVGVTVQVWPLQGQELLHWLQRRAENKSMRLDSDAAKILAARIEGNLLAAAQEIEKLFVLHGPSAISRGMIENAVADSARFDVFKLTDALLVGKLNRVVKILNGLKAEGIAAPVVLWALSREARALINVKLELKQGAHQEAVFKKYQIWDKRKHAMHDALQRLSIAQMQSLLLISAKADQQIKGQLAGDGWDSLFEICIRFCKPELV</sequence>